<comment type="caution">
    <text evidence="3">The sequence shown here is derived from an EMBL/GenBank/DDBJ whole genome shotgun (WGS) entry which is preliminary data.</text>
</comment>
<dbReference type="GO" id="GO:0005829">
    <property type="term" value="C:cytosol"/>
    <property type="evidence" value="ECO:0007669"/>
    <property type="project" value="TreeGrafter"/>
</dbReference>
<dbReference type="InterPro" id="IPR001130">
    <property type="entry name" value="TatD-like"/>
</dbReference>
<gene>
    <name evidence="3" type="primary">yjjV_3</name>
    <name evidence="3" type="ORF">SDC9_47158</name>
</gene>
<accession>A0A644WF43</accession>
<name>A0A644WF43_9ZZZZ</name>
<dbReference type="GO" id="GO:0016788">
    <property type="term" value="F:hydrolase activity, acting on ester bonds"/>
    <property type="evidence" value="ECO:0007669"/>
    <property type="project" value="InterPro"/>
</dbReference>
<dbReference type="PIRSF" id="PIRSF005902">
    <property type="entry name" value="DNase_TatD"/>
    <property type="match status" value="1"/>
</dbReference>
<dbReference type="GO" id="GO:0004536">
    <property type="term" value="F:DNA nuclease activity"/>
    <property type="evidence" value="ECO:0007669"/>
    <property type="project" value="InterPro"/>
</dbReference>
<dbReference type="Gene3D" id="3.20.20.140">
    <property type="entry name" value="Metal-dependent hydrolases"/>
    <property type="match status" value="1"/>
</dbReference>
<dbReference type="SUPFAM" id="SSF51556">
    <property type="entry name" value="Metallo-dependent hydrolases"/>
    <property type="match status" value="1"/>
</dbReference>
<evidence type="ECO:0000256" key="1">
    <source>
        <dbReference type="ARBA" id="ARBA00022723"/>
    </source>
</evidence>
<evidence type="ECO:0000313" key="3">
    <source>
        <dbReference type="EMBL" id="MPM00924.1"/>
    </source>
</evidence>
<dbReference type="CDD" id="cd01310">
    <property type="entry name" value="TatD_DNAse"/>
    <property type="match status" value="1"/>
</dbReference>
<reference evidence="3" key="1">
    <citation type="submission" date="2019-08" db="EMBL/GenBank/DDBJ databases">
        <authorList>
            <person name="Kucharzyk K."/>
            <person name="Murdoch R.W."/>
            <person name="Higgins S."/>
            <person name="Loffler F."/>
        </authorList>
    </citation>
    <scope>NUCLEOTIDE SEQUENCE</scope>
</reference>
<dbReference type="PANTHER" id="PTHR46124:SF4">
    <property type="entry name" value="HYDROLASE TATD"/>
    <property type="match status" value="1"/>
</dbReference>
<sequence>MNYIDTHSHQYSEEFLKDIEEVILKAKEAKVTKIILPNIDVDSIEPMISLCKKDNCFYPTLGLHPTSVDSNYRSQLKTIESYLEKLKIYAIGEIGIDLYWDKTFVNEQIYTFETQVQWAIDLDLPLIIHVRKGFEQTFESLSKLKHNLKSSNRKFSGVFHCFSGDRNQAKKAIEMGFKIGIGGVVTFKNASLAQIVSEIDLKDIVLETDAPYLSPVPYRGMRNESSYIPIIAQKISEIKNIGIEEVALVTTNNAEEVFSLN</sequence>
<keyword evidence="1" id="KW-0479">Metal-binding</keyword>
<dbReference type="FunFam" id="3.20.20.140:FF:000005">
    <property type="entry name" value="TatD family hydrolase"/>
    <property type="match status" value="1"/>
</dbReference>
<dbReference type="NCBIfam" id="TIGR00010">
    <property type="entry name" value="YchF/TatD family DNA exonuclease"/>
    <property type="match status" value="1"/>
</dbReference>
<dbReference type="EC" id="3.1.-.-" evidence="3"/>
<evidence type="ECO:0000256" key="2">
    <source>
        <dbReference type="ARBA" id="ARBA00022801"/>
    </source>
</evidence>
<protein>
    <submittedName>
        <fullName evidence="3">Putative metal-dependent hydrolase YjjV</fullName>
        <ecNumber evidence="3">3.1.-.-</ecNumber>
    </submittedName>
</protein>
<keyword evidence="2 3" id="KW-0378">Hydrolase</keyword>
<dbReference type="InterPro" id="IPR032466">
    <property type="entry name" value="Metal_Hydrolase"/>
</dbReference>
<proteinExistence type="predicted"/>
<dbReference type="Pfam" id="PF01026">
    <property type="entry name" value="TatD_DNase"/>
    <property type="match status" value="1"/>
</dbReference>
<dbReference type="InterPro" id="IPR015991">
    <property type="entry name" value="TatD/YcfH-like"/>
</dbReference>
<dbReference type="GO" id="GO:0046872">
    <property type="term" value="F:metal ion binding"/>
    <property type="evidence" value="ECO:0007669"/>
    <property type="project" value="UniProtKB-KW"/>
</dbReference>
<dbReference type="EMBL" id="VSSQ01000761">
    <property type="protein sequence ID" value="MPM00924.1"/>
    <property type="molecule type" value="Genomic_DNA"/>
</dbReference>
<dbReference type="AlphaFoldDB" id="A0A644WF43"/>
<organism evidence="3">
    <name type="scientific">bioreactor metagenome</name>
    <dbReference type="NCBI Taxonomy" id="1076179"/>
    <lineage>
        <taxon>unclassified sequences</taxon>
        <taxon>metagenomes</taxon>
        <taxon>ecological metagenomes</taxon>
    </lineage>
</organism>
<dbReference type="PANTHER" id="PTHR46124">
    <property type="entry name" value="D-AMINOACYL-TRNA DEACYLASE"/>
    <property type="match status" value="1"/>
</dbReference>